<dbReference type="NCBIfam" id="NF002486">
    <property type="entry name" value="PRK01752.1"/>
    <property type="match status" value="1"/>
</dbReference>
<organism evidence="2 3">
    <name type="scientific">Legionella drancourtii LLAP12</name>
    <dbReference type="NCBI Taxonomy" id="658187"/>
    <lineage>
        <taxon>Bacteria</taxon>
        <taxon>Pseudomonadati</taxon>
        <taxon>Pseudomonadota</taxon>
        <taxon>Gammaproteobacteria</taxon>
        <taxon>Legionellales</taxon>
        <taxon>Legionellaceae</taxon>
        <taxon>Legionella</taxon>
    </lineage>
</organism>
<dbReference type="AlphaFoldDB" id="G9EQV9"/>
<dbReference type="SUPFAM" id="SSF54427">
    <property type="entry name" value="NTF2-like"/>
    <property type="match status" value="1"/>
</dbReference>
<dbReference type="SUPFAM" id="SSF103642">
    <property type="entry name" value="Sec-C motif"/>
    <property type="match status" value="1"/>
</dbReference>
<dbReference type="STRING" id="658187.LDG_7662"/>
<dbReference type="OrthoDB" id="21421at2"/>
<dbReference type="eggNOG" id="COG3012">
    <property type="taxonomic scope" value="Bacteria"/>
</dbReference>
<dbReference type="FunCoup" id="G9EQV9">
    <property type="interactions" value="21"/>
</dbReference>
<dbReference type="Pfam" id="PF17775">
    <property type="entry name" value="YchJ_M-like"/>
    <property type="match status" value="1"/>
</dbReference>
<dbReference type="InParanoid" id="G9EQV9"/>
<evidence type="ECO:0000313" key="3">
    <source>
        <dbReference type="Proteomes" id="UP000002770"/>
    </source>
</evidence>
<protein>
    <recommendedName>
        <fullName evidence="1">YchJ-like middle NTF2-like domain-containing protein</fullName>
    </recommendedName>
</protein>
<dbReference type="InterPro" id="IPR048469">
    <property type="entry name" value="YchJ-like_M"/>
</dbReference>
<dbReference type="EMBL" id="JH413832">
    <property type="protein sequence ID" value="EHL30330.1"/>
    <property type="molecule type" value="Genomic_DNA"/>
</dbReference>
<feature type="domain" description="YchJ-like middle NTF2-like" evidence="1">
    <location>
        <begin position="28"/>
        <end position="125"/>
    </location>
</feature>
<dbReference type="PANTHER" id="PTHR33747:SF1">
    <property type="entry name" value="ADENYLATE CYCLASE-ASSOCIATED CAP C-TERMINAL DOMAIN-CONTAINING PROTEIN"/>
    <property type="match status" value="1"/>
</dbReference>
<dbReference type="InterPro" id="IPR004027">
    <property type="entry name" value="SEC_C_motif"/>
</dbReference>
<evidence type="ECO:0000313" key="2">
    <source>
        <dbReference type="EMBL" id="EHL30330.1"/>
    </source>
</evidence>
<dbReference type="InterPro" id="IPR032710">
    <property type="entry name" value="NTF2-like_dom_sf"/>
</dbReference>
<dbReference type="PANTHER" id="PTHR33747">
    <property type="entry name" value="UPF0225 PROTEIN SCO1677"/>
    <property type="match status" value="1"/>
</dbReference>
<keyword evidence="3" id="KW-1185">Reference proteome</keyword>
<proteinExistence type="predicted"/>
<name>G9EQV9_9GAMM</name>
<dbReference type="Proteomes" id="UP000002770">
    <property type="component" value="Unassembled WGS sequence"/>
</dbReference>
<dbReference type="Gene3D" id="3.10.450.50">
    <property type="match status" value="1"/>
</dbReference>
<gene>
    <name evidence="2" type="ORF">LDG_7662</name>
</gene>
<accession>G9EQV9</accession>
<dbReference type="HOGENOM" id="CLU_099590_0_0_6"/>
<dbReference type="RefSeq" id="WP_006871564.1">
    <property type="nucleotide sequence ID" value="NZ_JH413832.1"/>
</dbReference>
<reference evidence="2 3" key="1">
    <citation type="journal article" date="2011" name="BMC Genomics">
        <title>Insight into cross-talk between intra-amoebal pathogens.</title>
        <authorList>
            <person name="Gimenez G."/>
            <person name="Bertelli C."/>
            <person name="Moliner C."/>
            <person name="Robert C."/>
            <person name="Raoult D."/>
            <person name="Fournier P.E."/>
            <person name="Greub G."/>
        </authorList>
    </citation>
    <scope>NUCLEOTIDE SEQUENCE [LARGE SCALE GENOMIC DNA]</scope>
    <source>
        <strain evidence="2 3">LLAP12</strain>
    </source>
</reference>
<sequence>MSLCPCRSANTYENCCGPYIKQQQQPQTPEQLMRSRYTAYSLGKIDHIKHTMKGDALIGFNVMAAEQWAKQVTWLGLEILQAEPTTTHVGFVEFIARFLEHGQVKTIHELSEFHREHDFWFYVSGVNKLQPLKIKNPQVARNALCPCGSGKKFKNCHAP</sequence>
<dbReference type="Pfam" id="PF02810">
    <property type="entry name" value="SEC-C"/>
    <property type="match status" value="2"/>
</dbReference>
<evidence type="ECO:0000259" key="1">
    <source>
        <dbReference type="Pfam" id="PF17775"/>
    </source>
</evidence>